<accession>A0A561V650</accession>
<name>A0A561V650_9ACTN</name>
<protein>
    <submittedName>
        <fullName evidence="1">Uncharacterized protein</fullName>
    </submittedName>
</protein>
<reference evidence="1 2" key="1">
    <citation type="submission" date="2019-06" db="EMBL/GenBank/DDBJ databases">
        <title>Sequencing the genomes of 1000 actinobacteria strains.</title>
        <authorList>
            <person name="Klenk H.-P."/>
        </authorList>
    </citation>
    <scope>NUCLEOTIDE SEQUENCE [LARGE SCALE GENOMIC DNA]</scope>
    <source>
        <strain evidence="1 2">DSM 42059</strain>
    </source>
</reference>
<proteinExistence type="predicted"/>
<organism evidence="1 2">
    <name type="scientific">Streptomyces brevispora</name>
    <dbReference type="NCBI Taxonomy" id="887462"/>
    <lineage>
        <taxon>Bacteria</taxon>
        <taxon>Bacillati</taxon>
        <taxon>Actinomycetota</taxon>
        <taxon>Actinomycetes</taxon>
        <taxon>Kitasatosporales</taxon>
        <taxon>Streptomycetaceae</taxon>
        <taxon>Streptomyces</taxon>
    </lineage>
</organism>
<dbReference type="EMBL" id="VIWW01000001">
    <property type="protein sequence ID" value="TWG07098.1"/>
    <property type="molecule type" value="Genomic_DNA"/>
</dbReference>
<evidence type="ECO:0000313" key="2">
    <source>
        <dbReference type="Proteomes" id="UP000318186"/>
    </source>
</evidence>
<comment type="caution">
    <text evidence="1">The sequence shown here is derived from an EMBL/GenBank/DDBJ whole genome shotgun (WGS) entry which is preliminary data.</text>
</comment>
<dbReference type="AlphaFoldDB" id="A0A561V650"/>
<evidence type="ECO:0000313" key="1">
    <source>
        <dbReference type="EMBL" id="TWG07098.1"/>
    </source>
</evidence>
<dbReference type="RefSeq" id="WP_145766749.1">
    <property type="nucleotide sequence ID" value="NZ_VIWW01000001.1"/>
</dbReference>
<sequence length="63" mass="6660">MTMSMTTTRTSDIGAAPRRIADRVSAGLPESRIGETLIEEVLKIAEVMDDARTPSGVPAVTVS</sequence>
<gene>
    <name evidence="1" type="ORF">FHX80_115600</name>
</gene>
<dbReference type="Proteomes" id="UP000318186">
    <property type="component" value="Unassembled WGS sequence"/>
</dbReference>